<evidence type="ECO:0000259" key="2">
    <source>
        <dbReference type="Pfam" id="PF00266"/>
    </source>
</evidence>
<accession>A0A261XXL5</accession>
<dbReference type="Gene3D" id="3.90.1150.10">
    <property type="entry name" value="Aspartate Aminotransferase, domain 1"/>
    <property type="match status" value="1"/>
</dbReference>
<dbReference type="InterPro" id="IPR015421">
    <property type="entry name" value="PyrdxlP-dep_Trfase_major"/>
</dbReference>
<dbReference type="OrthoDB" id="5978656at2759"/>
<name>A0A261XXL5_9FUNG</name>
<dbReference type="InterPro" id="IPR015422">
    <property type="entry name" value="PyrdxlP-dep_Trfase_small"/>
</dbReference>
<sequence length="424" mass="48400">MGGGMVGDSMVTKDQYPAFGHAMRKEFLIADDFVPLNHGSYGAYPKAVRDGLREYQDLIESNCDLWMKKTMFGKMVELRKTMADFINADPEEVVMVQNTSVGVNSILRSLSFQPGDKILYFNTVYEPLYSALVYLRDTRPNLDLVRVNLAYPLSDDDYVRLIEEAIQQHSTQQHPIRYCFLDAVTSVPGVKVPIERILPLLRQHDILSIVDGAHAIGQIPLDMKALDPDFFVTNCHKWLYSVRGSAILYVPKRHHAIVHPTTISHGYKKGLAAEFEWVGTLDYSNYMSIFSALEYRKKIGGEERIQTYCHDLAIRGAQYLSKLFGTRYIENEEGTLTASMCNVQLPLTVSTEDDVLFNKGLQYMVDTLLLEFKCFASPYRHAGHWWIRCCVQVYNELEDFEKLGKALQIICARLEKVKGHVEQL</sequence>
<dbReference type="PANTHER" id="PTHR43092:SF2">
    <property type="entry name" value="HERCYNYLCYSTEINE SULFOXIDE LYASE"/>
    <property type="match status" value="1"/>
</dbReference>
<organism evidence="3 4">
    <name type="scientific">Bifiguratus adelaidae</name>
    <dbReference type="NCBI Taxonomy" id="1938954"/>
    <lineage>
        <taxon>Eukaryota</taxon>
        <taxon>Fungi</taxon>
        <taxon>Fungi incertae sedis</taxon>
        <taxon>Mucoromycota</taxon>
        <taxon>Mucoromycotina</taxon>
        <taxon>Endogonomycetes</taxon>
        <taxon>Endogonales</taxon>
        <taxon>Endogonales incertae sedis</taxon>
        <taxon>Bifiguratus</taxon>
    </lineage>
</organism>
<dbReference type="InterPro" id="IPR015424">
    <property type="entry name" value="PyrdxlP-dep_Trfase"/>
</dbReference>
<dbReference type="SUPFAM" id="SSF53383">
    <property type="entry name" value="PLP-dependent transferases"/>
    <property type="match status" value="1"/>
</dbReference>
<keyword evidence="1" id="KW-0663">Pyridoxal phosphate</keyword>
<evidence type="ECO:0000256" key="1">
    <source>
        <dbReference type="ARBA" id="ARBA00022898"/>
    </source>
</evidence>
<dbReference type="AlphaFoldDB" id="A0A261XXL5"/>
<reference evidence="3 4" key="1">
    <citation type="journal article" date="2017" name="Mycologia">
        <title>Bifiguratus adelaidae, gen. et sp. nov., a new member of Mucoromycotina in endophytic and soil-dwelling habitats.</title>
        <authorList>
            <person name="Torres-Cruz T.J."/>
            <person name="Billingsley Tobias T.L."/>
            <person name="Almatruk M."/>
            <person name="Hesse C."/>
            <person name="Kuske C.R."/>
            <person name="Desiro A."/>
            <person name="Benucci G.M."/>
            <person name="Bonito G."/>
            <person name="Stajich J.E."/>
            <person name="Dunlap C."/>
            <person name="Arnold A.E."/>
            <person name="Porras-Alfaro A."/>
        </authorList>
    </citation>
    <scope>NUCLEOTIDE SEQUENCE [LARGE SCALE GENOMIC DNA]</scope>
    <source>
        <strain evidence="3 4">AZ0501</strain>
    </source>
</reference>
<dbReference type="EMBL" id="MVBO01000104">
    <property type="protein sequence ID" value="OZJ03109.1"/>
    <property type="molecule type" value="Genomic_DNA"/>
</dbReference>
<gene>
    <name evidence="3" type="ORF">BZG36_03374</name>
</gene>
<evidence type="ECO:0000313" key="3">
    <source>
        <dbReference type="EMBL" id="OZJ03109.1"/>
    </source>
</evidence>
<comment type="caution">
    <text evidence="3">The sequence shown here is derived from an EMBL/GenBank/DDBJ whole genome shotgun (WGS) entry which is preliminary data.</text>
</comment>
<protein>
    <recommendedName>
        <fullName evidence="2">Aminotransferase class V domain-containing protein</fullName>
    </recommendedName>
</protein>
<dbReference type="PANTHER" id="PTHR43092">
    <property type="entry name" value="L-CYSTEINE DESULFHYDRASE"/>
    <property type="match status" value="1"/>
</dbReference>
<dbReference type="Pfam" id="PF00266">
    <property type="entry name" value="Aminotran_5"/>
    <property type="match status" value="1"/>
</dbReference>
<dbReference type="Gene3D" id="3.40.640.10">
    <property type="entry name" value="Type I PLP-dependent aspartate aminotransferase-like (Major domain)"/>
    <property type="match status" value="1"/>
</dbReference>
<proteinExistence type="predicted"/>
<dbReference type="Proteomes" id="UP000242875">
    <property type="component" value="Unassembled WGS sequence"/>
</dbReference>
<dbReference type="InterPro" id="IPR000192">
    <property type="entry name" value="Aminotrans_V_dom"/>
</dbReference>
<keyword evidence="4" id="KW-1185">Reference proteome</keyword>
<feature type="domain" description="Aminotransferase class V" evidence="2">
    <location>
        <begin position="68"/>
        <end position="354"/>
    </location>
</feature>
<evidence type="ECO:0000313" key="4">
    <source>
        <dbReference type="Proteomes" id="UP000242875"/>
    </source>
</evidence>